<comment type="caution">
    <text evidence="2">The sequence shown here is derived from an EMBL/GenBank/DDBJ whole genome shotgun (WGS) entry which is preliminary data.</text>
</comment>
<sequence length="103" mass="11859">MQTSGCSGYWFLLENLYLDEQVRYTVTIYPVVILWLTGVMDNNASPGSHMYIFDALILAISCILFVVCITLVTWRHHKQPLYTNSEPRLSPVEISLTQPNFFL</sequence>
<feature type="transmembrane region" description="Helical" evidence="1">
    <location>
        <begin position="22"/>
        <end position="39"/>
    </location>
</feature>
<keyword evidence="1" id="KW-0812">Transmembrane</keyword>
<keyword evidence="1" id="KW-1133">Transmembrane helix</keyword>
<dbReference type="EMBL" id="JAHUTJ010008778">
    <property type="protein sequence ID" value="MED6267195.1"/>
    <property type="molecule type" value="Genomic_DNA"/>
</dbReference>
<keyword evidence="3" id="KW-1185">Reference proteome</keyword>
<reference evidence="2 3" key="1">
    <citation type="submission" date="2021-06" db="EMBL/GenBank/DDBJ databases">
        <authorList>
            <person name="Palmer J.M."/>
        </authorList>
    </citation>
    <scope>NUCLEOTIDE SEQUENCE [LARGE SCALE GENOMIC DNA]</scope>
    <source>
        <strain evidence="2 3">CL_MEX2019</strain>
        <tissue evidence="2">Muscle</tissue>
    </source>
</reference>
<keyword evidence="1" id="KW-0472">Membrane</keyword>
<gene>
    <name evidence="2" type="ORF">CHARACLAT_009524</name>
</gene>
<dbReference type="Proteomes" id="UP001352852">
    <property type="component" value="Unassembled WGS sequence"/>
</dbReference>
<evidence type="ECO:0000313" key="2">
    <source>
        <dbReference type="EMBL" id="MED6267195.1"/>
    </source>
</evidence>
<accession>A0ABU7CZB2</accession>
<dbReference type="PANTHER" id="PTHR33802:SF1">
    <property type="entry name" value="XK-RELATED PROTEIN"/>
    <property type="match status" value="1"/>
</dbReference>
<organism evidence="2 3">
    <name type="scientific">Characodon lateralis</name>
    <dbReference type="NCBI Taxonomy" id="208331"/>
    <lineage>
        <taxon>Eukaryota</taxon>
        <taxon>Metazoa</taxon>
        <taxon>Chordata</taxon>
        <taxon>Craniata</taxon>
        <taxon>Vertebrata</taxon>
        <taxon>Euteleostomi</taxon>
        <taxon>Actinopterygii</taxon>
        <taxon>Neopterygii</taxon>
        <taxon>Teleostei</taxon>
        <taxon>Neoteleostei</taxon>
        <taxon>Acanthomorphata</taxon>
        <taxon>Ovalentaria</taxon>
        <taxon>Atherinomorphae</taxon>
        <taxon>Cyprinodontiformes</taxon>
        <taxon>Goodeidae</taxon>
        <taxon>Characodon</taxon>
    </lineage>
</organism>
<proteinExistence type="predicted"/>
<feature type="transmembrane region" description="Helical" evidence="1">
    <location>
        <begin position="51"/>
        <end position="74"/>
    </location>
</feature>
<protein>
    <submittedName>
        <fullName evidence="2">Uncharacterized protein</fullName>
    </submittedName>
</protein>
<evidence type="ECO:0000313" key="3">
    <source>
        <dbReference type="Proteomes" id="UP001352852"/>
    </source>
</evidence>
<dbReference type="PANTHER" id="PTHR33802">
    <property type="entry name" value="SI:CH211-161H7.5-RELATED"/>
    <property type="match status" value="1"/>
</dbReference>
<name>A0ABU7CZB2_9TELE</name>
<evidence type="ECO:0000256" key="1">
    <source>
        <dbReference type="SAM" id="Phobius"/>
    </source>
</evidence>